<dbReference type="OrthoDB" id="9782387at2"/>
<dbReference type="PANTHER" id="PTHR43524">
    <property type="entry name" value="RADICAL SAM SUPERFAMILY PROTEIN"/>
    <property type="match status" value="1"/>
</dbReference>
<evidence type="ECO:0000256" key="1">
    <source>
        <dbReference type="ARBA" id="ARBA00022691"/>
    </source>
</evidence>
<organism evidence="6 7">
    <name type="scientific">[Clostridium] fimetarium</name>
    <dbReference type="NCBI Taxonomy" id="99656"/>
    <lineage>
        <taxon>Bacteria</taxon>
        <taxon>Bacillati</taxon>
        <taxon>Bacillota</taxon>
        <taxon>Clostridia</taxon>
        <taxon>Lachnospirales</taxon>
        <taxon>Lachnospiraceae</taxon>
    </lineage>
</organism>
<gene>
    <name evidence="6" type="ORF">SAMN05421659_12810</name>
</gene>
<keyword evidence="2" id="KW-0479">Metal-binding</keyword>
<dbReference type="SFLD" id="SFLDS00029">
    <property type="entry name" value="Radical_SAM"/>
    <property type="match status" value="1"/>
</dbReference>
<dbReference type="AlphaFoldDB" id="A0A1I0RX35"/>
<keyword evidence="7" id="KW-1185">Reference proteome</keyword>
<dbReference type="PROSITE" id="PS51918">
    <property type="entry name" value="RADICAL_SAM"/>
    <property type="match status" value="1"/>
</dbReference>
<dbReference type="GO" id="GO:0003824">
    <property type="term" value="F:catalytic activity"/>
    <property type="evidence" value="ECO:0007669"/>
    <property type="project" value="InterPro"/>
</dbReference>
<dbReference type="EMBL" id="FOJI01000028">
    <property type="protein sequence ID" value="SEW45984.1"/>
    <property type="molecule type" value="Genomic_DNA"/>
</dbReference>
<dbReference type="SUPFAM" id="SSF102114">
    <property type="entry name" value="Radical SAM enzymes"/>
    <property type="match status" value="1"/>
</dbReference>
<dbReference type="CDD" id="cd01335">
    <property type="entry name" value="Radical_SAM"/>
    <property type="match status" value="1"/>
</dbReference>
<protein>
    <submittedName>
        <fullName evidence="6">Radical SAM superfamily enzyme, MoaA/NifB/PqqE/SkfB family</fullName>
    </submittedName>
</protein>
<dbReference type="Pfam" id="PF04055">
    <property type="entry name" value="Radical_SAM"/>
    <property type="match status" value="1"/>
</dbReference>
<dbReference type="InterPro" id="IPR013785">
    <property type="entry name" value="Aldolase_TIM"/>
</dbReference>
<sequence length="368" mass="41538">MAENFNLESYLSNGVENIVKGAIKASLSNPKESIFIAKYAMSSKNSRKLRVEAENRGEHIPPFLIASITSQCNLHCKGCYARGNKACVDREAQNQLTDQEWLRIFEEAKEIGIGFILLAGGEPFMRPDIIREAGKIPEIIFPIFTNGTMIDDGYIKLFIKHRNLIPILSIEGNEEYTDARRGNGVYQKLIDAMDIMKKNKILYGTSVTVTKQNLDEVTTVEFLDELYSRGCKVVFLIEYVPISMDTQYMAFENEEREILKEKLVGLRDTYEDMIFISFPGDEKTSGGCLAAGRGFFHINSHGGAEPCPFSPYSDTNLKNVSLKEAINSPLFKNLRDNNLLMEEHAGGCVLFERQEQVKQLIVETRSEV</sequence>
<keyword evidence="1" id="KW-0949">S-adenosyl-L-methionine</keyword>
<dbReference type="Proteomes" id="UP000199701">
    <property type="component" value="Unassembled WGS sequence"/>
</dbReference>
<dbReference type="InterPro" id="IPR007197">
    <property type="entry name" value="rSAM"/>
</dbReference>
<dbReference type="GO" id="GO:0046872">
    <property type="term" value="F:metal ion binding"/>
    <property type="evidence" value="ECO:0007669"/>
    <property type="project" value="UniProtKB-KW"/>
</dbReference>
<dbReference type="PANTHER" id="PTHR43524:SF1">
    <property type="entry name" value="RADICAL SAM SUPERFAMILY PROTEIN"/>
    <property type="match status" value="1"/>
</dbReference>
<dbReference type="GO" id="GO:0051536">
    <property type="term" value="F:iron-sulfur cluster binding"/>
    <property type="evidence" value="ECO:0007669"/>
    <property type="project" value="UniProtKB-KW"/>
</dbReference>
<dbReference type="Gene3D" id="3.20.20.70">
    <property type="entry name" value="Aldolase class I"/>
    <property type="match status" value="1"/>
</dbReference>
<accession>A0A1I0RX35</accession>
<keyword evidence="3" id="KW-0408">Iron</keyword>
<dbReference type="STRING" id="99656.SAMN05421659_12810"/>
<dbReference type="RefSeq" id="WP_092458189.1">
    <property type="nucleotide sequence ID" value="NZ_FOJI01000028.1"/>
</dbReference>
<dbReference type="InterPro" id="IPR058240">
    <property type="entry name" value="rSAM_sf"/>
</dbReference>
<feature type="domain" description="Radical SAM core" evidence="5">
    <location>
        <begin position="58"/>
        <end position="279"/>
    </location>
</feature>
<evidence type="ECO:0000313" key="6">
    <source>
        <dbReference type="EMBL" id="SEW45984.1"/>
    </source>
</evidence>
<evidence type="ECO:0000313" key="7">
    <source>
        <dbReference type="Proteomes" id="UP000199701"/>
    </source>
</evidence>
<evidence type="ECO:0000259" key="5">
    <source>
        <dbReference type="PROSITE" id="PS51918"/>
    </source>
</evidence>
<keyword evidence="4" id="KW-0411">Iron-sulfur</keyword>
<reference evidence="6 7" key="1">
    <citation type="submission" date="2016-10" db="EMBL/GenBank/DDBJ databases">
        <authorList>
            <person name="de Groot N.N."/>
        </authorList>
    </citation>
    <scope>NUCLEOTIDE SEQUENCE [LARGE SCALE GENOMIC DNA]</scope>
    <source>
        <strain evidence="6 7">DSM 9179</strain>
    </source>
</reference>
<dbReference type="SFLD" id="SFLDG01067">
    <property type="entry name" value="SPASM/twitch_domain_containing"/>
    <property type="match status" value="1"/>
</dbReference>
<name>A0A1I0RX35_9FIRM</name>
<evidence type="ECO:0000256" key="4">
    <source>
        <dbReference type="ARBA" id="ARBA00023014"/>
    </source>
</evidence>
<proteinExistence type="predicted"/>
<evidence type="ECO:0000256" key="2">
    <source>
        <dbReference type="ARBA" id="ARBA00022723"/>
    </source>
</evidence>
<dbReference type="SFLD" id="SFLDG01386">
    <property type="entry name" value="main_SPASM_domain-containing"/>
    <property type="match status" value="1"/>
</dbReference>
<evidence type="ECO:0000256" key="3">
    <source>
        <dbReference type="ARBA" id="ARBA00023004"/>
    </source>
</evidence>
<dbReference type="CDD" id="cd21128">
    <property type="entry name" value="SPASM_rSAM"/>
    <property type="match status" value="1"/>
</dbReference>